<organism evidence="2 3">
    <name type="scientific">Suillus placidus</name>
    <dbReference type="NCBI Taxonomy" id="48579"/>
    <lineage>
        <taxon>Eukaryota</taxon>
        <taxon>Fungi</taxon>
        <taxon>Dikarya</taxon>
        <taxon>Basidiomycota</taxon>
        <taxon>Agaricomycotina</taxon>
        <taxon>Agaricomycetes</taxon>
        <taxon>Agaricomycetidae</taxon>
        <taxon>Boletales</taxon>
        <taxon>Suillineae</taxon>
        <taxon>Suillaceae</taxon>
        <taxon>Suillus</taxon>
    </lineage>
</organism>
<proteinExistence type="predicted"/>
<feature type="region of interest" description="Disordered" evidence="1">
    <location>
        <begin position="124"/>
        <end position="204"/>
    </location>
</feature>
<feature type="compositionally biased region" description="Low complexity" evidence="1">
    <location>
        <begin position="158"/>
        <end position="167"/>
    </location>
</feature>
<reference evidence="2" key="1">
    <citation type="journal article" date="2020" name="New Phytol.">
        <title>Comparative genomics reveals dynamic genome evolution in host specialist ectomycorrhizal fungi.</title>
        <authorList>
            <person name="Lofgren L.A."/>
            <person name="Nguyen N.H."/>
            <person name="Vilgalys R."/>
            <person name="Ruytinx J."/>
            <person name="Liao H.L."/>
            <person name="Branco S."/>
            <person name="Kuo A."/>
            <person name="LaButti K."/>
            <person name="Lipzen A."/>
            <person name="Andreopoulos W."/>
            <person name="Pangilinan J."/>
            <person name="Riley R."/>
            <person name="Hundley H."/>
            <person name="Na H."/>
            <person name="Barry K."/>
            <person name="Grigoriev I.V."/>
            <person name="Stajich J.E."/>
            <person name="Kennedy P.G."/>
        </authorList>
    </citation>
    <scope>NUCLEOTIDE SEQUENCE</scope>
    <source>
        <strain evidence="2">DOB743</strain>
    </source>
</reference>
<keyword evidence="3" id="KW-1185">Reference proteome</keyword>
<dbReference type="OrthoDB" id="2691107at2759"/>
<comment type="caution">
    <text evidence="2">The sequence shown here is derived from an EMBL/GenBank/DDBJ whole genome shotgun (WGS) entry which is preliminary data.</text>
</comment>
<accession>A0A9P6ZRT1</accession>
<name>A0A9P6ZRT1_9AGAM</name>
<gene>
    <name evidence="2" type="ORF">EV702DRAFT_1047180</name>
</gene>
<dbReference type="EMBL" id="JABBWD010000036">
    <property type="protein sequence ID" value="KAG1775055.1"/>
    <property type="molecule type" value="Genomic_DNA"/>
</dbReference>
<dbReference type="AlphaFoldDB" id="A0A9P6ZRT1"/>
<feature type="region of interest" description="Disordered" evidence="1">
    <location>
        <begin position="64"/>
        <end position="84"/>
    </location>
</feature>
<evidence type="ECO:0000256" key="1">
    <source>
        <dbReference type="SAM" id="MobiDB-lite"/>
    </source>
</evidence>
<evidence type="ECO:0000313" key="2">
    <source>
        <dbReference type="EMBL" id="KAG1775055.1"/>
    </source>
</evidence>
<evidence type="ECO:0000313" key="3">
    <source>
        <dbReference type="Proteomes" id="UP000714275"/>
    </source>
</evidence>
<dbReference type="Proteomes" id="UP000714275">
    <property type="component" value="Unassembled WGS sequence"/>
</dbReference>
<protein>
    <submittedName>
        <fullName evidence="2">Uncharacterized protein</fullName>
    </submittedName>
</protein>
<sequence length="204" mass="22347">MAPLLTRLSARQFTLPNGIGNGDLMVVLDMLRAYLEHDTHLRFGTAAGRATPVGRTPHCGTISLVGEDVPASPRTPAQPLPEGGHWINPRWAELMEEALWMGMETAKCQREWHDWNIIERKAKRTHHAASVPPGSQTMDLGEGSITTRTAPPSPRTPTPSSSRAAPTLPRTSTRMDIDEEEEGATSRLKTAGEDTGKNATRRKK</sequence>